<evidence type="ECO:0000313" key="2">
    <source>
        <dbReference type="Proteomes" id="UP000193778"/>
    </source>
</evidence>
<dbReference type="Pfam" id="PF13738">
    <property type="entry name" value="Pyr_redox_3"/>
    <property type="match status" value="1"/>
</dbReference>
<dbReference type="PANTHER" id="PTHR42877">
    <property type="entry name" value="L-ORNITHINE N(5)-MONOOXYGENASE-RELATED"/>
    <property type="match status" value="1"/>
</dbReference>
<protein>
    <submittedName>
        <fullName evidence="1">4-hydroxyacetophenone monooxygenase</fullName>
        <ecNumber evidence="1">1.14.13.84</ecNumber>
    </submittedName>
</protein>
<dbReference type="EC" id="1.14.13.84" evidence="1"/>
<organism evidence="1 2">
    <name type="scientific">Ruegeria meonggei</name>
    <dbReference type="NCBI Taxonomy" id="1446476"/>
    <lineage>
        <taxon>Bacteria</taxon>
        <taxon>Pseudomonadati</taxon>
        <taxon>Pseudomonadota</taxon>
        <taxon>Alphaproteobacteria</taxon>
        <taxon>Rhodobacterales</taxon>
        <taxon>Roseobacteraceae</taxon>
        <taxon>Ruegeria</taxon>
    </lineage>
</organism>
<dbReference type="InterPro" id="IPR051209">
    <property type="entry name" value="FAD-bind_Monooxygenase_sf"/>
</dbReference>
<dbReference type="InterPro" id="IPR036188">
    <property type="entry name" value="FAD/NAD-bd_sf"/>
</dbReference>
<dbReference type="AlphaFoldDB" id="A0A1X7ACI9"/>
<keyword evidence="1" id="KW-0560">Oxidoreductase</keyword>
<dbReference type="PANTHER" id="PTHR42877:SF4">
    <property type="entry name" value="FAD_NAD(P)-BINDING DOMAIN-CONTAINING PROTEIN-RELATED"/>
    <property type="match status" value="1"/>
</dbReference>
<dbReference type="EMBL" id="FWFP01000016">
    <property type="protein sequence ID" value="SLN75665.1"/>
    <property type="molecule type" value="Genomic_DNA"/>
</dbReference>
<name>A0A1X7ACI9_9RHOB</name>
<dbReference type="Proteomes" id="UP000193778">
    <property type="component" value="Unassembled WGS sequence"/>
</dbReference>
<dbReference type="RefSeq" id="WP_159453935.1">
    <property type="nucleotide sequence ID" value="NZ_FWFP01000016.1"/>
</dbReference>
<keyword evidence="1" id="KW-0503">Monooxygenase</keyword>
<sequence>MKQVDCLIIGAGFGGIGMGYKLKEAGIENFVILDKAKELGGTWMHNTYPGAECDVPSHLYCYSFGKAPTWSRKWSGQKEILEYTRDCAEKFGVIPHMRLGCAVTSASFDAASGLWTVTTQGNGDETYRCRHVVCSVGLLHFPNRLNTPGQDQFDRPIFHSAEWRHDVDLKGKSVAVIGNAASALQFIPEVAKQAGKLTVYQRTANWVLPKGNKDYGKGFKALMRSIPPLQKLYRFGLWAENEFKVYPVMKGSKLHETLIQHMLDKHLKKTVADPKLREALRPKYPPGAQRLLISDQYYPALTRDNVELVTDGIDSFTKKGIKTVDGTEHAHDAVILGTGFQCNPFL</sequence>
<evidence type="ECO:0000313" key="1">
    <source>
        <dbReference type="EMBL" id="SLN75665.1"/>
    </source>
</evidence>
<gene>
    <name evidence="1" type="primary">hapE_2</name>
    <name evidence="1" type="ORF">RUM8411_04248</name>
</gene>
<proteinExistence type="predicted"/>
<dbReference type="OrthoDB" id="312624at2"/>
<dbReference type="SUPFAM" id="SSF51905">
    <property type="entry name" value="FAD/NAD(P)-binding domain"/>
    <property type="match status" value="2"/>
</dbReference>
<dbReference type="Gene3D" id="3.50.50.60">
    <property type="entry name" value="FAD/NAD(P)-binding domain"/>
    <property type="match status" value="2"/>
</dbReference>
<accession>A0A1X7ACI9</accession>
<reference evidence="2" key="1">
    <citation type="submission" date="2017-03" db="EMBL/GenBank/DDBJ databases">
        <authorList>
            <person name="Rodrigo-Torres L."/>
            <person name="Arahal R.D."/>
            <person name="Lucena T."/>
        </authorList>
    </citation>
    <scope>NUCLEOTIDE SEQUENCE [LARGE SCALE GENOMIC DNA]</scope>
    <source>
        <strain evidence="2">CECT 8411</strain>
    </source>
</reference>
<dbReference type="GO" id="GO:0033767">
    <property type="term" value="F:4-hydroxyacetophenone monooxygenase activity"/>
    <property type="evidence" value="ECO:0007669"/>
    <property type="project" value="UniProtKB-EC"/>
</dbReference>
<keyword evidence="2" id="KW-1185">Reference proteome</keyword>